<protein>
    <submittedName>
        <fullName evidence="1">Uncharacterized protein</fullName>
    </submittedName>
</protein>
<sequence length="38" mass="4075">MDSTTGLKEGRDVTATVPDTLLEVEDLHKAYGDVVALN</sequence>
<reference evidence="1" key="1">
    <citation type="submission" date="2018-06" db="EMBL/GenBank/DDBJ databases">
        <authorList>
            <person name="Zhirakovskaya E."/>
        </authorList>
    </citation>
    <scope>NUCLEOTIDE SEQUENCE</scope>
</reference>
<organism evidence="1">
    <name type="scientific">hydrothermal vent metagenome</name>
    <dbReference type="NCBI Taxonomy" id="652676"/>
    <lineage>
        <taxon>unclassified sequences</taxon>
        <taxon>metagenomes</taxon>
        <taxon>ecological metagenomes</taxon>
    </lineage>
</organism>
<feature type="non-terminal residue" evidence="1">
    <location>
        <position position="38"/>
    </location>
</feature>
<dbReference type="EMBL" id="UOEK01000227">
    <property type="protein sequence ID" value="VAW02093.1"/>
    <property type="molecule type" value="Genomic_DNA"/>
</dbReference>
<evidence type="ECO:0000313" key="1">
    <source>
        <dbReference type="EMBL" id="VAW02093.1"/>
    </source>
</evidence>
<gene>
    <name evidence="1" type="ORF">MNBD_ACTINO02-3306</name>
</gene>
<name>A0A3B0SDH1_9ZZZZ</name>
<dbReference type="AlphaFoldDB" id="A0A3B0SDH1"/>
<proteinExistence type="predicted"/>
<accession>A0A3B0SDH1</accession>